<dbReference type="OrthoDB" id="10267115at2759"/>
<dbReference type="GO" id="GO:0030148">
    <property type="term" value="P:sphingolipid biosynthetic process"/>
    <property type="evidence" value="ECO:0007669"/>
    <property type="project" value="InterPro"/>
</dbReference>
<evidence type="ECO:0000256" key="1">
    <source>
        <dbReference type="ARBA" id="ARBA00004586"/>
    </source>
</evidence>
<evidence type="ECO:0000256" key="14">
    <source>
        <dbReference type="ARBA" id="ARBA00026112"/>
    </source>
</evidence>
<keyword evidence="6" id="KW-0547">Nucleotide-binding</keyword>
<dbReference type="EC" id="1.1.1.102" evidence="14"/>
<dbReference type="InterPro" id="IPR045022">
    <property type="entry name" value="KDSR-like"/>
</dbReference>
<name>A0A370TCU6_9HELO</name>
<dbReference type="CDD" id="cd08939">
    <property type="entry name" value="KDSR-like_SDR_c"/>
    <property type="match status" value="1"/>
</dbReference>
<dbReference type="PANTHER" id="PTHR43550:SF3">
    <property type="entry name" value="3-KETODIHYDROSPHINGOSINE REDUCTASE"/>
    <property type="match status" value="1"/>
</dbReference>
<reference evidence="18 19" key="1">
    <citation type="journal article" date="2018" name="IMA Fungus">
        <title>IMA Genome-F 9: Draft genome sequence of Annulohypoxylon stygium, Aspergillus mulundensis, Berkeleyomyces basicola (syn. Thielaviopsis basicola), Ceratocystis smalleyi, two Cercospora beticola strains, Coleophoma cylindrospora, Fusarium fracticaudum, Phialophora cf. hyalina, and Morchella septimelata.</title>
        <authorList>
            <person name="Wingfield B.D."/>
            <person name="Bills G.F."/>
            <person name="Dong Y."/>
            <person name="Huang W."/>
            <person name="Nel W.J."/>
            <person name="Swalarsk-Parry B.S."/>
            <person name="Vaghefi N."/>
            <person name="Wilken P.M."/>
            <person name="An Z."/>
            <person name="de Beer Z.W."/>
            <person name="De Vos L."/>
            <person name="Chen L."/>
            <person name="Duong T.A."/>
            <person name="Gao Y."/>
            <person name="Hammerbacher A."/>
            <person name="Kikkert J.R."/>
            <person name="Li Y."/>
            <person name="Li H."/>
            <person name="Li K."/>
            <person name="Li Q."/>
            <person name="Liu X."/>
            <person name="Ma X."/>
            <person name="Naidoo K."/>
            <person name="Pethybridge S.J."/>
            <person name="Sun J."/>
            <person name="Steenkamp E.T."/>
            <person name="van der Nest M.A."/>
            <person name="van Wyk S."/>
            <person name="Wingfield M.J."/>
            <person name="Xiong C."/>
            <person name="Yue Q."/>
            <person name="Zhang X."/>
        </authorList>
    </citation>
    <scope>NUCLEOTIDE SEQUENCE [LARGE SCALE GENOMIC DNA]</scope>
    <source>
        <strain evidence="18 19">BP 5553</strain>
    </source>
</reference>
<dbReference type="FunFam" id="3.40.50.720:FF:000456">
    <property type="entry name" value="3-ketodihydrosphingosine reductase tsc10"/>
    <property type="match status" value="1"/>
</dbReference>
<accession>A0A370TCU6</accession>
<dbReference type="Pfam" id="PF00106">
    <property type="entry name" value="adh_short"/>
    <property type="match status" value="1"/>
</dbReference>
<keyword evidence="5 17" id="KW-0812">Transmembrane</keyword>
<evidence type="ECO:0000256" key="3">
    <source>
        <dbReference type="ARBA" id="ARBA00004991"/>
    </source>
</evidence>
<proteinExistence type="inferred from homology"/>
<evidence type="ECO:0000313" key="18">
    <source>
        <dbReference type="EMBL" id="RDL32055.1"/>
    </source>
</evidence>
<evidence type="ECO:0000256" key="4">
    <source>
        <dbReference type="ARBA" id="ARBA00006484"/>
    </source>
</evidence>
<evidence type="ECO:0000256" key="15">
    <source>
        <dbReference type="ARBA" id="ARBA00044737"/>
    </source>
</evidence>
<evidence type="ECO:0000256" key="7">
    <source>
        <dbReference type="ARBA" id="ARBA00022824"/>
    </source>
</evidence>
<keyword evidence="8" id="KW-0521">NADP</keyword>
<gene>
    <name evidence="18" type="ORF">BP5553_09457</name>
</gene>
<dbReference type="SUPFAM" id="SSF51735">
    <property type="entry name" value="NAD(P)-binding Rossmann-fold domains"/>
    <property type="match status" value="1"/>
</dbReference>
<dbReference type="Proteomes" id="UP000254866">
    <property type="component" value="Unassembled WGS sequence"/>
</dbReference>
<dbReference type="GeneID" id="43602306"/>
<feature type="transmembrane region" description="Helical" evidence="17">
    <location>
        <begin position="6"/>
        <end position="28"/>
    </location>
</feature>
<evidence type="ECO:0000256" key="5">
    <source>
        <dbReference type="ARBA" id="ARBA00022692"/>
    </source>
</evidence>
<dbReference type="InterPro" id="IPR036291">
    <property type="entry name" value="NAD(P)-bd_dom_sf"/>
</dbReference>
<evidence type="ECO:0000256" key="10">
    <source>
        <dbReference type="ARBA" id="ARBA00022989"/>
    </source>
</evidence>
<evidence type="ECO:0000256" key="8">
    <source>
        <dbReference type="ARBA" id="ARBA00022857"/>
    </source>
</evidence>
<dbReference type="PRINTS" id="PR00081">
    <property type="entry name" value="GDHRDH"/>
</dbReference>
<dbReference type="GO" id="GO:0000166">
    <property type="term" value="F:nucleotide binding"/>
    <property type="evidence" value="ECO:0007669"/>
    <property type="project" value="UniProtKB-KW"/>
</dbReference>
<keyword evidence="13 17" id="KW-0472">Membrane</keyword>
<keyword evidence="12" id="KW-0443">Lipid metabolism</keyword>
<evidence type="ECO:0000256" key="17">
    <source>
        <dbReference type="SAM" id="Phobius"/>
    </source>
</evidence>
<evidence type="ECO:0000256" key="13">
    <source>
        <dbReference type="ARBA" id="ARBA00023136"/>
    </source>
</evidence>
<evidence type="ECO:0000256" key="11">
    <source>
        <dbReference type="ARBA" id="ARBA00023002"/>
    </source>
</evidence>
<evidence type="ECO:0000313" key="19">
    <source>
        <dbReference type="Proteomes" id="UP000254866"/>
    </source>
</evidence>
<comment type="similarity">
    <text evidence="4">Belongs to the short-chain dehydrogenases/reductases (SDR) family.</text>
</comment>
<protein>
    <recommendedName>
        <fullName evidence="14">3-dehydrosphinganine reductase</fullName>
        <ecNumber evidence="14">1.1.1.102</ecNumber>
    </recommendedName>
</protein>
<dbReference type="GO" id="GO:0005789">
    <property type="term" value="C:endoplasmic reticulum membrane"/>
    <property type="evidence" value="ECO:0007669"/>
    <property type="project" value="UniProtKB-SubCell"/>
</dbReference>
<dbReference type="EMBL" id="NPIC01000011">
    <property type="protein sequence ID" value="RDL32055.1"/>
    <property type="molecule type" value="Genomic_DNA"/>
</dbReference>
<evidence type="ECO:0000256" key="2">
    <source>
        <dbReference type="ARBA" id="ARBA00004760"/>
    </source>
</evidence>
<evidence type="ECO:0000256" key="16">
    <source>
        <dbReference type="ARBA" id="ARBA00048930"/>
    </source>
</evidence>
<keyword evidence="7" id="KW-0256">Endoplasmic reticulum</keyword>
<comment type="pathway">
    <text evidence="2">Lipid metabolism; sphingolipid metabolism.</text>
</comment>
<organism evidence="18 19">
    <name type="scientific">Venustampulla echinocandica</name>
    <dbReference type="NCBI Taxonomy" id="2656787"/>
    <lineage>
        <taxon>Eukaryota</taxon>
        <taxon>Fungi</taxon>
        <taxon>Dikarya</taxon>
        <taxon>Ascomycota</taxon>
        <taxon>Pezizomycotina</taxon>
        <taxon>Leotiomycetes</taxon>
        <taxon>Helotiales</taxon>
        <taxon>Pleuroascaceae</taxon>
        <taxon>Venustampulla</taxon>
    </lineage>
</organism>
<dbReference type="GO" id="GO:0047560">
    <property type="term" value="F:3-dehydrosphinganine reductase activity"/>
    <property type="evidence" value="ECO:0007669"/>
    <property type="project" value="UniProtKB-EC"/>
</dbReference>
<evidence type="ECO:0000256" key="9">
    <source>
        <dbReference type="ARBA" id="ARBA00022919"/>
    </source>
</evidence>
<dbReference type="GO" id="GO:0006666">
    <property type="term" value="P:3-keto-sphinganine metabolic process"/>
    <property type="evidence" value="ECO:0007669"/>
    <property type="project" value="InterPro"/>
</dbReference>
<evidence type="ECO:0000256" key="6">
    <source>
        <dbReference type="ARBA" id="ARBA00022741"/>
    </source>
</evidence>
<keyword evidence="11" id="KW-0560">Oxidoreductase</keyword>
<evidence type="ECO:0000256" key="12">
    <source>
        <dbReference type="ARBA" id="ARBA00023098"/>
    </source>
</evidence>
<dbReference type="RefSeq" id="XP_031865987.1">
    <property type="nucleotide sequence ID" value="XM_032018080.1"/>
</dbReference>
<keyword evidence="10 17" id="KW-1133">Transmembrane helix</keyword>
<comment type="pathway">
    <text evidence="3">Sphingolipid metabolism.</text>
</comment>
<comment type="function">
    <text evidence="15">Catalyzes the reduction of 3'-oxosphinganine (3-ketodihydrosphingosine/KDS) to sphinganine (dihydrosphingosine/DHS), the second step of de novo sphingolipid biosynthesis.</text>
</comment>
<comment type="catalytic activity">
    <reaction evidence="16">
        <text>sphinganine + NADP(+) = 3-oxosphinganine + NADPH + H(+)</text>
        <dbReference type="Rhea" id="RHEA:22640"/>
        <dbReference type="ChEBI" id="CHEBI:15378"/>
        <dbReference type="ChEBI" id="CHEBI:57783"/>
        <dbReference type="ChEBI" id="CHEBI:57817"/>
        <dbReference type="ChEBI" id="CHEBI:58299"/>
        <dbReference type="ChEBI" id="CHEBI:58349"/>
        <dbReference type="EC" id="1.1.1.102"/>
    </reaction>
    <physiologicalReaction direction="right-to-left" evidence="16">
        <dbReference type="Rhea" id="RHEA:22642"/>
    </physiologicalReaction>
</comment>
<dbReference type="AlphaFoldDB" id="A0A370TCU6"/>
<dbReference type="STRING" id="2656787.A0A370TCU6"/>
<dbReference type="InterPro" id="IPR002347">
    <property type="entry name" value="SDR_fam"/>
</dbReference>
<comment type="caution">
    <text evidence="18">The sequence shown here is derived from an EMBL/GenBank/DDBJ whole genome shotgun (WGS) entry which is preliminary data.</text>
</comment>
<comment type="subcellular location">
    <subcellularLocation>
        <location evidence="1">Endoplasmic reticulum membrane</location>
    </subcellularLocation>
</comment>
<keyword evidence="9" id="KW-0746">Sphingolipid metabolism</keyword>
<dbReference type="Gene3D" id="3.40.50.720">
    <property type="entry name" value="NAD(P)-binding Rossmann-like Domain"/>
    <property type="match status" value="1"/>
</dbReference>
<keyword evidence="19" id="KW-1185">Reference proteome</keyword>
<sequence length="346" mass="37487">MPISLNIWTIASLLVGVVVLFPVIMGLFRRNKFDVQGKTVLLTGASEGMGKSVAKQLAQKGANIIIVARNVGKLEEALAQIQASARNPSTQRFQYISADLSEEDAAATVLAEAIAWNHGNSPDTLWCIAGSAYPGLFIETPRAKMRQQMDINYWTCVDMAHAILNEWLAPSVLGKGTQKHLIFTSSVAAFYPVAGYAPYAPTKAAIKSLSDTLAQEVLLYGGGDTVKVHTVFPGTISSPGLDLENKTKPKITHILEESDPVQTPDVVAAKSIKGLENGEYLVTVSWLGQAMRGCAWGGSRRNNWVWDTILTCITSLVWLFVGPDLDGKVRSYAKKNGHPSTYPKQA</sequence>
<dbReference type="PANTHER" id="PTHR43550">
    <property type="entry name" value="3-KETODIHYDROSPHINGOSINE REDUCTASE"/>
    <property type="match status" value="1"/>
</dbReference>